<evidence type="ECO:0000259" key="8">
    <source>
        <dbReference type="PROSITE" id="PS50089"/>
    </source>
</evidence>
<proteinExistence type="inferred from homology"/>
<dbReference type="InterPro" id="IPR001650">
    <property type="entry name" value="Helicase_C-like"/>
</dbReference>
<feature type="compositionally biased region" description="Basic residues" evidence="7">
    <location>
        <begin position="457"/>
        <end position="467"/>
    </location>
</feature>
<dbReference type="PROSITE" id="PS51194">
    <property type="entry name" value="HELICASE_CTER"/>
    <property type="match status" value="1"/>
</dbReference>
<feature type="domain" description="Helicase ATP-binding" evidence="9">
    <location>
        <begin position="621"/>
        <end position="813"/>
    </location>
</feature>
<dbReference type="Gene3D" id="3.40.50.300">
    <property type="entry name" value="P-loop containing nucleotide triphosphate hydrolases"/>
    <property type="match status" value="1"/>
</dbReference>
<reference evidence="11" key="1">
    <citation type="submission" date="2021-07" db="EMBL/GenBank/DDBJ databases">
        <authorList>
            <person name="Durling M."/>
        </authorList>
    </citation>
    <scope>NUCLEOTIDE SEQUENCE</scope>
</reference>
<dbReference type="PANTHER" id="PTHR45626:SF17">
    <property type="entry name" value="HELICASE-LIKE TRANSCRIPTION FACTOR"/>
    <property type="match status" value="1"/>
</dbReference>
<feature type="region of interest" description="Disordered" evidence="7">
    <location>
        <begin position="1075"/>
        <end position="1108"/>
    </location>
</feature>
<dbReference type="GO" id="GO:0008094">
    <property type="term" value="F:ATP-dependent activity, acting on DNA"/>
    <property type="evidence" value="ECO:0007669"/>
    <property type="project" value="TreeGrafter"/>
</dbReference>
<evidence type="ECO:0000256" key="7">
    <source>
        <dbReference type="SAM" id="MobiDB-lite"/>
    </source>
</evidence>
<evidence type="ECO:0000259" key="9">
    <source>
        <dbReference type="PROSITE" id="PS51192"/>
    </source>
</evidence>
<accession>A0A9N9LKK2</accession>
<evidence type="ECO:0000256" key="6">
    <source>
        <dbReference type="PROSITE-ProRule" id="PRU00175"/>
    </source>
</evidence>
<gene>
    <name evidence="11" type="ORF">HYALB_00009799</name>
</gene>
<dbReference type="Pfam" id="PF00271">
    <property type="entry name" value="Helicase_C"/>
    <property type="match status" value="1"/>
</dbReference>
<feature type="compositionally biased region" description="Basic residues" evidence="7">
    <location>
        <begin position="477"/>
        <end position="492"/>
    </location>
</feature>
<dbReference type="GO" id="GO:0005634">
    <property type="term" value="C:nucleus"/>
    <property type="evidence" value="ECO:0007669"/>
    <property type="project" value="TreeGrafter"/>
</dbReference>
<dbReference type="Pfam" id="PF00176">
    <property type="entry name" value="SNF2-rel_dom"/>
    <property type="match status" value="1"/>
</dbReference>
<comment type="caution">
    <text evidence="11">The sequence shown here is derived from an EMBL/GenBank/DDBJ whole genome shotgun (WGS) entry which is preliminary data.</text>
</comment>
<dbReference type="SUPFAM" id="SSF57850">
    <property type="entry name" value="RING/U-box"/>
    <property type="match status" value="1"/>
</dbReference>
<evidence type="ECO:0000256" key="4">
    <source>
        <dbReference type="ARBA" id="ARBA00022806"/>
    </source>
</evidence>
<dbReference type="GO" id="GO:0016787">
    <property type="term" value="F:hydrolase activity"/>
    <property type="evidence" value="ECO:0007669"/>
    <property type="project" value="UniProtKB-KW"/>
</dbReference>
<dbReference type="Proteomes" id="UP000701801">
    <property type="component" value="Unassembled WGS sequence"/>
</dbReference>
<dbReference type="InterPro" id="IPR038718">
    <property type="entry name" value="SNF2-like_sf"/>
</dbReference>
<dbReference type="CDD" id="cd18008">
    <property type="entry name" value="DEXDc_SHPRH-like"/>
    <property type="match status" value="1"/>
</dbReference>
<dbReference type="InterPro" id="IPR049730">
    <property type="entry name" value="SNF2/RAD54-like_C"/>
</dbReference>
<evidence type="ECO:0000313" key="11">
    <source>
        <dbReference type="EMBL" id="CAG8974622.1"/>
    </source>
</evidence>
<feature type="compositionally biased region" description="Basic and acidic residues" evidence="7">
    <location>
        <begin position="1"/>
        <end position="43"/>
    </location>
</feature>
<keyword evidence="6" id="KW-0479">Metal-binding</keyword>
<keyword evidence="4" id="KW-0347">Helicase</keyword>
<dbReference type="CDD" id="cd18793">
    <property type="entry name" value="SF2_C_SNF"/>
    <property type="match status" value="1"/>
</dbReference>
<dbReference type="PROSITE" id="PS50089">
    <property type="entry name" value="ZF_RING_2"/>
    <property type="match status" value="1"/>
</dbReference>
<dbReference type="InterPro" id="IPR027417">
    <property type="entry name" value="P-loop_NTPase"/>
</dbReference>
<sequence>MGMGMDGREHEFEHERGQEHDHAPENEDEHADEHQHEHDHEDMDISGDIGEDMDLDPENFMNEPQERVEVEVEAEVESESESEIGLGLGLGAQAEMEMDMEMTNSITMMDSRDAGGMVGGYEDGVLGEGEAMSQGENEVSEVNIKAESPSPIRQISEDEAMSQGQSEGEDHQQIIFSPGRKKGGRGTGTAETGGGSNQAVLGMLESYQAQLRMLREQGGFDVTGMRDPVPMGVVSGVGDDDGGSEREGGGMVVGGGYALGNGNVAKEVEVEVEDPTDTTWMHEEPEEDQELQELIQLRNLYERKVKQGKITNGEKMELYRAQKRIKFLVRMAEAREEGGGEEEESLFVEEEGSASVRERIIVEHERARPESTLVEGRGFSEDEGMGMDDGMGMGMGNSDGDTDIGGEMEQAVFDLMGAGNETMSLEPTPLPTSKTHKKRPRNAREAFVQAEEDRGKARAKAQRKKSRKETSTTTSKSKSKSKGKSKSKSSKSSKKDQYPSSRQMVNGESGHDNISEQIIRGLAATDDIATRIHDPIFKNSMGPTITGKLRKKDQFAELFANIPSGGEQRKIRNDKNSIKNAAKSFGYAQVRAQDGRWKVKGMKSLLYHYQLVGAQWMLTRELAGINPHGGLLADSMGLGKTVQTLACMVGNRPGDLDKKRRIVTTLIVLPAAVIRQWAAEIKKHTEPGVFDKVIIYKGDANYSREVLASVDIVLASYTEVWKQFPFPNDASQKAAASANGFKAWAADKEFGPLHQIDWYRVVLDEAHAIKNNSSRTSLACQHLKSVYRWCLTGTPLLNNVEELFPYLRFLKADYCMDIREFKKYFCDPQDPRCSSRVATLLEFSMLRRTMKSTMLNCPIIKLPEPHPHIEKISFSDEERIIYRITENRFRSILNSYIMRGDAKRNYTMWMVQLLRLRQCTGHPFMMERTIKETWDLSDVQELKNQLESLGSRASLPFYERTKLWVEESAAKKQAGGGAGEGFGKGSFGSTFSLGKALGTLDQRELLGRLQCGVCGDIPVGAVQVDACHEIFCRDCLLIHEEETRAEDDVKTCPSCALIYTTATPLRGLDDEDYTFESEPTPLPTSQLTPRQAYNSTRRRGKNRVPENSKGRDAFGFEMYTPYSSWLTQSDEDPNFPLTSSAKVTALKRILLRGFEEAPMDKVVIYCQFRQLQRIIGRMCNQEKWKFVYYTGDISMEHRALAEEQFKTNPEIVIMIAGLKCGGLGLNLTSANRVISMDLWWNFGVEQQAFGRIFRIGQEKETHMTRIVVKNSVDMRMLSRQDQKLKDLRAVVDDDLSVVKRKELSMQELSSLFGFLRTDEDGELLGVDPDYLEGEAEGEGEGGDDEVVTKVEAGLDEENLYYA</sequence>
<evidence type="ECO:0000256" key="1">
    <source>
        <dbReference type="ARBA" id="ARBA00007025"/>
    </source>
</evidence>
<dbReference type="SMART" id="SM00490">
    <property type="entry name" value="HELICc"/>
    <property type="match status" value="1"/>
</dbReference>
<keyword evidence="3" id="KW-0378">Hydrolase</keyword>
<keyword evidence="6" id="KW-0863">Zinc-finger</keyword>
<keyword evidence="2" id="KW-0547">Nucleotide-binding</keyword>
<dbReference type="InterPro" id="IPR014001">
    <property type="entry name" value="Helicase_ATP-bd"/>
</dbReference>
<protein>
    <submittedName>
        <fullName evidence="11">Uncharacterized protein</fullName>
    </submittedName>
</protein>
<evidence type="ECO:0000259" key="10">
    <source>
        <dbReference type="PROSITE" id="PS51194"/>
    </source>
</evidence>
<feature type="region of interest" description="Disordered" evidence="7">
    <location>
        <begin position="146"/>
        <end position="197"/>
    </location>
</feature>
<dbReference type="PANTHER" id="PTHR45626">
    <property type="entry name" value="TRANSCRIPTION TERMINATION FACTOR 2-RELATED"/>
    <property type="match status" value="1"/>
</dbReference>
<feature type="compositionally biased region" description="Gly residues" evidence="7">
    <location>
        <begin position="185"/>
        <end position="196"/>
    </location>
</feature>
<keyword evidence="12" id="KW-1185">Reference proteome</keyword>
<dbReference type="InterPro" id="IPR013083">
    <property type="entry name" value="Znf_RING/FYVE/PHD"/>
</dbReference>
<organism evidence="11 12">
    <name type="scientific">Hymenoscyphus albidus</name>
    <dbReference type="NCBI Taxonomy" id="595503"/>
    <lineage>
        <taxon>Eukaryota</taxon>
        <taxon>Fungi</taxon>
        <taxon>Dikarya</taxon>
        <taxon>Ascomycota</taxon>
        <taxon>Pezizomycotina</taxon>
        <taxon>Leotiomycetes</taxon>
        <taxon>Helotiales</taxon>
        <taxon>Helotiaceae</taxon>
        <taxon>Hymenoscyphus</taxon>
    </lineage>
</organism>
<feature type="region of interest" description="Disordered" evidence="7">
    <location>
        <begin position="421"/>
        <end position="513"/>
    </location>
</feature>
<dbReference type="Gene3D" id="3.40.50.10810">
    <property type="entry name" value="Tandem AAA-ATPase domain"/>
    <property type="match status" value="1"/>
</dbReference>
<evidence type="ECO:0000256" key="3">
    <source>
        <dbReference type="ARBA" id="ARBA00022801"/>
    </source>
</evidence>
<dbReference type="PROSITE" id="PS51192">
    <property type="entry name" value="HELICASE_ATP_BIND_1"/>
    <property type="match status" value="1"/>
</dbReference>
<feature type="compositionally biased region" description="Acidic residues" evidence="7">
    <location>
        <begin position="44"/>
        <end position="57"/>
    </location>
</feature>
<dbReference type="InterPro" id="IPR050628">
    <property type="entry name" value="SNF2_RAD54_helicase_TF"/>
</dbReference>
<dbReference type="EMBL" id="CAJVRM010000110">
    <property type="protein sequence ID" value="CAG8974622.1"/>
    <property type="molecule type" value="Genomic_DNA"/>
</dbReference>
<evidence type="ECO:0000256" key="2">
    <source>
        <dbReference type="ARBA" id="ARBA00022741"/>
    </source>
</evidence>
<dbReference type="GO" id="GO:0008270">
    <property type="term" value="F:zinc ion binding"/>
    <property type="evidence" value="ECO:0007669"/>
    <property type="project" value="UniProtKB-KW"/>
</dbReference>
<dbReference type="SMART" id="SM00487">
    <property type="entry name" value="DEXDc"/>
    <property type="match status" value="1"/>
</dbReference>
<dbReference type="GO" id="GO:0005524">
    <property type="term" value="F:ATP binding"/>
    <property type="evidence" value="ECO:0007669"/>
    <property type="project" value="UniProtKB-KW"/>
</dbReference>
<feature type="region of interest" description="Disordered" evidence="7">
    <location>
        <begin position="1"/>
        <end position="59"/>
    </location>
</feature>
<evidence type="ECO:0000256" key="5">
    <source>
        <dbReference type="ARBA" id="ARBA00022840"/>
    </source>
</evidence>
<keyword evidence="5" id="KW-0067">ATP-binding</keyword>
<dbReference type="InterPro" id="IPR000330">
    <property type="entry name" value="SNF2_N"/>
</dbReference>
<dbReference type="SUPFAM" id="SSF52540">
    <property type="entry name" value="P-loop containing nucleoside triphosphate hydrolases"/>
    <property type="match status" value="2"/>
</dbReference>
<feature type="domain" description="RING-type" evidence="8">
    <location>
        <begin position="1011"/>
        <end position="1055"/>
    </location>
</feature>
<feature type="domain" description="Helicase C-terminal" evidence="10">
    <location>
        <begin position="1145"/>
        <end position="1304"/>
    </location>
</feature>
<dbReference type="InterPro" id="IPR001841">
    <property type="entry name" value="Znf_RING"/>
</dbReference>
<comment type="similarity">
    <text evidence="1">Belongs to the SNF2/RAD54 helicase family.</text>
</comment>
<dbReference type="Gene3D" id="3.30.40.10">
    <property type="entry name" value="Zinc/RING finger domain, C3HC4 (zinc finger)"/>
    <property type="match status" value="1"/>
</dbReference>
<feature type="compositionally biased region" description="Polar residues" evidence="7">
    <location>
        <begin position="1083"/>
        <end position="1095"/>
    </location>
</feature>
<dbReference type="OrthoDB" id="448448at2759"/>
<evidence type="ECO:0000313" key="12">
    <source>
        <dbReference type="Proteomes" id="UP000701801"/>
    </source>
</evidence>
<dbReference type="GO" id="GO:0004386">
    <property type="term" value="F:helicase activity"/>
    <property type="evidence" value="ECO:0007669"/>
    <property type="project" value="UniProtKB-KW"/>
</dbReference>
<name>A0A9N9LKK2_9HELO</name>
<keyword evidence="6" id="KW-0862">Zinc</keyword>
<dbReference type="GO" id="GO:0006281">
    <property type="term" value="P:DNA repair"/>
    <property type="evidence" value="ECO:0007669"/>
    <property type="project" value="TreeGrafter"/>
</dbReference>